<proteinExistence type="predicted"/>
<comment type="caution">
    <text evidence="2">The sequence shown here is derived from an EMBL/GenBank/DDBJ whole genome shotgun (WGS) entry which is preliminary data.</text>
</comment>
<organism evidence="2 3">
    <name type="scientific">Eumeta variegata</name>
    <name type="common">Bagworm moth</name>
    <name type="synonym">Eumeta japonica</name>
    <dbReference type="NCBI Taxonomy" id="151549"/>
    <lineage>
        <taxon>Eukaryota</taxon>
        <taxon>Metazoa</taxon>
        <taxon>Ecdysozoa</taxon>
        <taxon>Arthropoda</taxon>
        <taxon>Hexapoda</taxon>
        <taxon>Insecta</taxon>
        <taxon>Pterygota</taxon>
        <taxon>Neoptera</taxon>
        <taxon>Endopterygota</taxon>
        <taxon>Lepidoptera</taxon>
        <taxon>Glossata</taxon>
        <taxon>Ditrysia</taxon>
        <taxon>Tineoidea</taxon>
        <taxon>Psychidae</taxon>
        <taxon>Oiketicinae</taxon>
        <taxon>Eumeta</taxon>
    </lineage>
</organism>
<reference evidence="2 3" key="1">
    <citation type="journal article" date="2019" name="Commun. Biol.">
        <title>The bagworm genome reveals a unique fibroin gene that provides high tensile strength.</title>
        <authorList>
            <person name="Kono N."/>
            <person name="Nakamura H."/>
            <person name="Ohtoshi R."/>
            <person name="Tomita M."/>
            <person name="Numata K."/>
            <person name="Arakawa K."/>
        </authorList>
    </citation>
    <scope>NUCLEOTIDE SEQUENCE [LARGE SCALE GENOMIC DNA]</scope>
</reference>
<dbReference type="OrthoDB" id="7422633at2759"/>
<name>A0A4C1W1Y4_EUMVA</name>
<dbReference type="AlphaFoldDB" id="A0A4C1W1Y4"/>
<feature type="region of interest" description="Disordered" evidence="1">
    <location>
        <begin position="1"/>
        <end position="23"/>
    </location>
</feature>
<dbReference type="Proteomes" id="UP000299102">
    <property type="component" value="Unassembled WGS sequence"/>
</dbReference>
<keyword evidence="3" id="KW-1185">Reference proteome</keyword>
<sequence length="291" mass="33213">MAYINKFQKDGEQPQKPPVSTATRVNLNTSSFGARQTTPHWRGEATWAGRIMARPTSNRGPRNHLVKPLRALAGAATRCDTRPNLDDHYSATDVSPRRWHRGWCVVLHLHTLAWSSKIAEGRVACGAWPLEGCAPPAVQTHHVTPPHPSQLATVYATKRRRRNGKSTGPFNKNRIFHEGGSVLMESEWVMKWRVSRLYRKMEYSITELLITGRKAATDAVTLLPYPVMMQWFTGRASPIFLLWRRRQRRRGRAEPPLRARGACKRQFDRATDITHDSLLRSEKSTGHDELR</sequence>
<evidence type="ECO:0000313" key="3">
    <source>
        <dbReference type="Proteomes" id="UP000299102"/>
    </source>
</evidence>
<dbReference type="EMBL" id="BGZK01000459">
    <property type="protein sequence ID" value="GBP44850.1"/>
    <property type="molecule type" value="Genomic_DNA"/>
</dbReference>
<gene>
    <name evidence="2" type="ORF">EVAR_75719_1</name>
</gene>
<evidence type="ECO:0000256" key="1">
    <source>
        <dbReference type="SAM" id="MobiDB-lite"/>
    </source>
</evidence>
<evidence type="ECO:0000313" key="2">
    <source>
        <dbReference type="EMBL" id="GBP44850.1"/>
    </source>
</evidence>
<accession>A0A4C1W1Y4</accession>
<protein>
    <submittedName>
        <fullName evidence="2">Uncharacterized protein</fullName>
    </submittedName>
</protein>